<protein>
    <submittedName>
        <fullName evidence="1">Uncharacterized protein</fullName>
    </submittedName>
</protein>
<accession>A0A8S5MVU0</accession>
<reference evidence="1" key="1">
    <citation type="journal article" date="2021" name="Proc. Natl. Acad. Sci. U.S.A.">
        <title>A Catalog of Tens of Thousands of Viruses from Human Metagenomes Reveals Hidden Associations with Chronic Diseases.</title>
        <authorList>
            <person name="Tisza M.J."/>
            <person name="Buck C.B."/>
        </authorList>
    </citation>
    <scope>NUCLEOTIDE SEQUENCE</scope>
    <source>
        <strain evidence="1">Ctv1i11</strain>
    </source>
</reference>
<name>A0A8S5MVU0_9CAUD</name>
<organism evidence="1">
    <name type="scientific">Myoviridae sp. ctv1i11</name>
    <dbReference type="NCBI Taxonomy" id="2826709"/>
    <lineage>
        <taxon>Viruses</taxon>
        <taxon>Duplodnaviria</taxon>
        <taxon>Heunggongvirae</taxon>
        <taxon>Uroviricota</taxon>
        <taxon>Caudoviricetes</taxon>
    </lineage>
</organism>
<evidence type="ECO:0000313" key="1">
    <source>
        <dbReference type="EMBL" id="DAD86019.1"/>
    </source>
</evidence>
<sequence>MSDVNEQLDRIREVIEDIETKGYSELQIGGKRFKAIDLPVLYAREQSLMQRVHEEANGFQSDAYVTWGGR</sequence>
<dbReference type="EMBL" id="BK014992">
    <property type="protein sequence ID" value="DAD86019.1"/>
    <property type="molecule type" value="Genomic_DNA"/>
</dbReference>
<proteinExistence type="predicted"/>